<dbReference type="GO" id="GO:0000466">
    <property type="term" value="P:maturation of 5.8S rRNA from tricistronic rRNA transcript (SSU-rRNA, 5.8S rRNA, LSU-rRNA)"/>
    <property type="evidence" value="ECO:0007669"/>
    <property type="project" value="UniProtKB-UniRule"/>
</dbReference>
<dbReference type="PROSITE" id="PS50294">
    <property type="entry name" value="WD_REPEATS_REGION"/>
    <property type="match status" value="1"/>
</dbReference>
<dbReference type="PRINTS" id="PR00320">
    <property type="entry name" value="GPROTEINBRPT"/>
</dbReference>
<feature type="repeat" description="WD" evidence="7">
    <location>
        <begin position="328"/>
        <end position="364"/>
    </location>
</feature>
<evidence type="ECO:0000256" key="5">
    <source>
        <dbReference type="ARBA" id="ARBA00023242"/>
    </source>
</evidence>
<feature type="domain" description="NLE" evidence="8">
    <location>
        <begin position="7"/>
        <end position="70"/>
    </location>
</feature>
<feature type="repeat" description="WD" evidence="7">
    <location>
        <begin position="97"/>
        <end position="127"/>
    </location>
</feature>
<keyword evidence="4" id="KW-0677">Repeat</keyword>
<dbReference type="InterPro" id="IPR012972">
    <property type="entry name" value="NLE"/>
</dbReference>
<dbReference type="InterPro" id="IPR019775">
    <property type="entry name" value="WD40_repeat_CS"/>
</dbReference>
<dbReference type="HAMAP" id="MF_03029">
    <property type="entry name" value="WDR12"/>
    <property type="match status" value="1"/>
</dbReference>
<dbReference type="InterPro" id="IPR001680">
    <property type="entry name" value="WD40_rpt"/>
</dbReference>
<comment type="function">
    <text evidence="6">Component of the NOP7 complex, which is required for maturation of the 25S and 5.8S ribosomal RNAs and formation of the 60S ribosome.</text>
</comment>
<comment type="subcellular location">
    <subcellularLocation>
        <location evidence="6">Nucleus</location>
        <location evidence="6">Nucleolus</location>
    </subcellularLocation>
    <subcellularLocation>
        <location evidence="6">Nucleus</location>
        <location evidence="6">Nucleoplasm</location>
    </subcellularLocation>
</comment>
<dbReference type="SUPFAM" id="SSF50978">
    <property type="entry name" value="WD40 repeat-like"/>
    <property type="match status" value="1"/>
</dbReference>
<dbReference type="PANTHER" id="PTHR19855">
    <property type="entry name" value="WD40 REPEAT PROTEIN 12, 37"/>
    <property type="match status" value="1"/>
</dbReference>
<dbReference type="PANTHER" id="PTHR19855:SF11">
    <property type="entry name" value="RIBOSOME BIOGENESIS PROTEIN WDR12"/>
    <property type="match status" value="1"/>
</dbReference>
<dbReference type="InterPro" id="IPR015943">
    <property type="entry name" value="WD40/YVTN_repeat-like_dom_sf"/>
</dbReference>
<gene>
    <name evidence="6" type="primary">YTM1</name>
    <name evidence="9" type="ORF">K470DRAFT_210229</name>
</gene>
<evidence type="ECO:0000259" key="8">
    <source>
        <dbReference type="Pfam" id="PF08154"/>
    </source>
</evidence>
<evidence type="ECO:0000256" key="4">
    <source>
        <dbReference type="ARBA" id="ARBA00022737"/>
    </source>
</evidence>
<dbReference type="Proteomes" id="UP000799421">
    <property type="component" value="Unassembled WGS sequence"/>
</dbReference>
<dbReference type="GO" id="GO:0000463">
    <property type="term" value="P:maturation of LSU-rRNA from tricistronic rRNA transcript (SSU-rRNA, 5.8S rRNA, LSU-rRNA)"/>
    <property type="evidence" value="ECO:0007669"/>
    <property type="project" value="UniProtKB-UniRule"/>
</dbReference>
<dbReference type="Gene3D" id="2.130.10.10">
    <property type="entry name" value="YVTN repeat-like/Quinoprotein amine dehydrogenase"/>
    <property type="match status" value="1"/>
</dbReference>
<dbReference type="CDD" id="cd00200">
    <property type="entry name" value="WD40"/>
    <property type="match status" value="1"/>
</dbReference>
<proteinExistence type="inferred from homology"/>
<dbReference type="InterPro" id="IPR020472">
    <property type="entry name" value="WD40_PAC1"/>
</dbReference>
<name>A0A6A7CAA1_9PEZI</name>
<feature type="repeat" description="WD" evidence="7">
    <location>
        <begin position="175"/>
        <end position="214"/>
    </location>
</feature>
<evidence type="ECO:0000256" key="3">
    <source>
        <dbReference type="ARBA" id="ARBA00022574"/>
    </source>
</evidence>
<feature type="repeat" description="WD" evidence="7">
    <location>
        <begin position="241"/>
        <end position="283"/>
    </location>
</feature>
<dbReference type="GO" id="GO:0070545">
    <property type="term" value="C:PeBoW complex"/>
    <property type="evidence" value="ECO:0007669"/>
    <property type="project" value="TreeGrafter"/>
</dbReference>
<feature type="repeat" description="WD" evidence="7">
    <location>
        <begin position="136"/>
        <end position="165"/>
    </location>
</feature>
<dbReference type="GO" id="GO:0030687">
    <property type="term" value="C:preribosome, large subunit precursor"/>
    <property type="evidence" value="ECO:0007669"/>
    <property type="project" value="UniProtKB-UniRule"/>
</dbReference>
<accession>A0A6A7CAA1</accession>
<dbReference type="Pfam" id="PF00400">
    <property type="entry name" value="WD40"/>
    <property type="match status" value="5"/>
</dbReference>
<evidence type="ECO:0000256" key="7">
    <source>
        <dbReference type="PROSITE-ProRule" id="PRU00221"/>
    </source>
</evidence>
<dbReference type="GO" id="GO:0043021">
    <property type="term" value="F:ribonucleoprotein complex binding"/>
    <property type="evidence" value="ECO:0007669"/>
    <property type="project" value="UniProtKB-UniRule"/>
</dbReference>
<evidence type="ECO:0000313" key="9">
    <source>
        <dbReference type="EMBL" id="KAF2863538.1"/>
    </source>
</evidence>
<comment type="similarity">
    <text evidence="6">Belongs to the WD repeat WDR12/YTM1 family.</text>
</comment>
<keyword evidence="2 6" id="KW-0698">rRNA processing</keyword>
<evidence type="ECO:0000313" key="10">
    <source>
        <dbReference type="Proteomes" id="UP000799421"/>
    </source>
</evidence>
<dbReference type="InterPro" id="IPR028599">
    <property type="entry name" value="WDR12/Ytm1"/>
</dbReference>
<organism evidence="9 10">
    <name type="scientific">Piedraia hortae CBS 480.64</name>
    <dbReference type="NCBI Taxonomy" id="1314780"/>
    <lineage>
        <taxon>Eukaryota</taxon>
        <taxon>Fungi</taxon>
        <taxon>Dikarya</taxon>
        <taxon>Ascomycota</taxon>
        <taxon>Pezizomycotina</taxon>
        <taxon>Dothideomycetes</taxon>
        <taxon>Dothideomycetidae</taxon>
        <taxon>Capnodiales</taxon>
        <taxon>Piedraiaceae</taxon>
        <taxon>Piedraia</taxon>
    </lineage>
</organism>
<keyword evidence="5 6" id="KW-0539">Nucleus</keyword>
<keyword evidence="1 6" id="KW-0690">Ribosome biogenesis</keyword>
<dbReference type="AlphaFoldDB" id="A0A6A7CAA1"/>
<dbReference type="Pfam" id="PF08154">
    <property type="entry name" value="NLE"/>
    <property type="match status" value="1"/>
</dbReference>
<comment type="subunit">
    <text evidence="6">Component of the NOP7 complex, composed of ERB1, NOP7 and YTM1. Within the NOP7 complex ERB1 appears to interact directly with NOP7 and YTM1. The NOP7 complex also associates with the 66S pre-ribosome.</text>
</comment>
<protein>
    <recommendedName>
        <fullName evidence="6">Ribosome biogenesis protein YTM1</fullName>
    </recommendedName>
</protein>
<dbReference type="OrthoDB" id="10251381at2759"/>
<keyword evidence="3 7" id="KW-0853">WD repeat</keyword>
<dbReference type="PROSITE" id="PS50082">
    <property type="entry name" value="WD_REPEATS_2"/>
    <property type="match status" value="5"/>
</dbReference>
<dbReference type="SMART" id="SM00320">
    <property type="entry name" value="WD40"/>
    <property type="match status" value="7"/>
</dbReference>
<dbReference type="GO" id="GO:0005654">
    <property type="term" value="C:nucleoplasm"/>
    <property type="evidence" value="ECO:0007669"/>
    <property type="project" value="UniProtKB-SubCell"/>
</dbReference>
<reference evidence="9" key="1">
    <citation type="journal article" date="2020" name="Stud. Mycol.">
        <title>101 Dothideomycetes genomes: a test case for predicting lifestyles and emergence of pathogens.</title>
        <authorList>
            <person name="Haridas S."/>
            <person name="Albert R."/>
            <person name="Binder M."/>
            <person name="Bloem J."/>
            <person name="Labutti K."/>
            <person name="Salamov A."/>
            <person name="Andreopoulos B."/>
            <person name="Baker S."/>
            <person name="Barry K."/>
            <person name="Bills G."/>
            <person name="Bluhm B."/>
            <person name="Cannon C."/>
            <person name="Castanera R."/>
            <person name="Culley D."/>
            <person name="Daum C."/>
            <person name="Ezra D."/>
            <person name="Gonzalez J."/>
            <person name="Henrissat B."/>
            <person name="Kuo A."/>
            <person name="Liang C."/>
            <person name="Lipzen A."/>
            <person name="Lutzoni F."/>
            <person name="Magnuson J."/>
            <person name="Mondo S."/>
            <person name="Nolan M."/>
            <person name="Ohm R."/>
            <person name="Pangilinan J."/>
            <person name="Park H.-J."/>
            <person name="Ramirez L."/>
            <person name="Alfaro M."/>
            <person name="Sun H."/>
            <person name="Tritt A."/>
            <person name="Yoshinaga Y."/>
            <person name="Zwiers L.-H."/>
            <person name="Turgeon B."/>
            <person name="Goodwin S."/>
            <person name="Spatafora J."/>
            <person name="Crous P."/>
            <person name="Grigoriev I."/>
        </authorList>
    </citation>
    <scope>NUCLEOTIDE SEQUENCE</scope>
    <source>
        <strain evidence="9">CBS 480.64</strain>
    </source>
</reference>
<evidence type="ECO:0000256" key="6">
    <source>
        <dbReference type="HAMAP-Rule" id="MF_03029"/>
    </source>
</evidence>
<evidence type="ECO:0000256" key="1">
    <source>
        <dbReference type="ARBA" id="ARBA00022517"/>
    </source>
</evidence>
<dbReference type="PROSITE" id="PS00678">
    <property type="entry name" value="WD_REPEATS_1"/>
    <property type="match status" value="2"/>
</dbReference>
<dbReference type="EMBL" id="MU005960">
    <property type="protein sequence ID" value="KAF2863538.1"/>
    <property type="molecule type" value="Genomic_DNA"/>
</dbReference>
<sequence>MATTQLRIRLHTQSEDLKLPSDHGPVVVSTSLARYQLSILVNKLLQTEKPIPFEFLIQSQFLRTSLGEFLAKNGIANESVLNVEYVRALAPPLYVASYEHEDWVSAVDAQDERVLSGSYDGLVRVWNEVNEIVAMGEGHLGPVKAARFAEGCVVSGGMDRTVRVWAKGLRPVMELYGHHGPVESVAVRGSKVLSASADGRVGVWSTSSTALPEASDELVPVANKRRRLSVAENQKGPLDMLEGHHAQVSDVCFDEGDPTVAYSTSWDHCVKTWDLTTGMCVDTRSTAQSLLSICHLQEQSLLAVGTVNRHITLVDPRTSATNVSVMTLRGHTNVVVSLDRAPDSATQLISASHDGTCRIWDLRSIHNDAAEKVSESVYVIHRKSAEGKKTTKVFDVCWDKQLGVLSAGEDKCIQVNRPG</sequence>
<evidence type="ECO:0000256" key="2">
    <source>
        <dbReference type="ARBA" id="ARBA00022552"/>
    </source>
</evidence>
<keyword evidence="10" id="KW-1185">Reference proteome</keyword>
<dbReference type="InterPro" id="IPR036322">
    <property type="entry name" value="WD40_repeat_dom_sf"/>
</dbReference>